<gene>
    <name evidence="2" type="ORF">FLJC2902T_19670</name>
</gene>
<accession>V6SLG7</accession>
<dbReference type="Proteomes" id="UP000018004">
    <property type="component" value="Unassembled WGS sequence"/>
</dbReference>
<name>V6SLG7_9FLAO</name>
<evidence type="ECO:0000313" key="2">
    <source>
        <dbReference type="EMBL" id="ESU27264.1"/>
    </source>
</evidence>
<feature type="region of interest" description="Disordered" evidence="1">
    <location>
        <begin position="18"/>
        <end position="42"/>
    </location>
</feature>
<dbReference type="EMBL" id="AVGG01000011">
    <property type="protein sequence ID" value="ESU27264.1"/>
    <property type="molecule type" value="Genomic_DNA"/>
</dbReference>
<keyword evidence="3" id="KW-1185">Reference proteome</keyword>
<evidence type="ECO:0000313" key="3">
    <source>
        <dbReference type="Proteomes" id="UP000018004"/>
    </source>
</evidence>
<sequence length="42" mass="4868">MALGKYLYSSGFIELEKNDNNKPLPKNKKYFLSENSSKEVNK</sequence>
<comment type="caution">
    <text evidence="2">The sequence shown here is derived from an EMBL/GenBank/DDBJ whole genome shotgun (WGS) entry which is preliminary data.</text>
</comment>
<proteinExistence type="predicted"/>
<evidence type="ECO:0000256" key="1">
    <source>
        <dbReference type="SAM" id="MobiDB-lite"/>
    </source>
</evidence>
<dbReference type="AlphaFoldDB" id="V6SLG7"/>
<protein>
    <submittedName>
        <fullName evidence="2">Uncharacterized protein</fullName>
    </submittedName>
</protein>
<organism evidence="2 3">
    <name type="scientific">Flavobacterium limnosediminis JC2902</name>
    <dbReference type="NCBI Taxonomy" id="1341181"/>
    <lineage>
        <taxon>Bacteria</taxon>
        <taxon>Pseudomonadati</taxon>
        <taxon>Bacteroidota</taxon>
        <taxon>Flavobacteriia</taxon>
        <taxon>Flavobacteriales</taxon>
        <taxon>Flavobacteriaceae</taxon>
        <taxon>Flavobacterium</taxon>
    </lineage>
</organism>
<reference evidence="2 3" key="1">
    <citation type="submission" date="2013-08" db="EMBL/GenBank/DDBJ databases">
        <title>Flavobacterium limnosediminis JC2902 genome sequencing.</title>
        <authorList>
            <person name="Lee K."/>
            <person name="Yi H."/>
            <person name="Park S."/>
            <person name="Chun J."/>
        </authorList>
    </citation>
    <scope>NUCLEOTIDE SEQUENCE [LARGE SCALE GENOMIC DNA]</scope>
    <source>
        <strain evidence="2 3">JC2902</strain>
    </source>
</reference>
<dbReference type="STRING" id="1341181.FLJC2902T_19670"/>